<dbReference type="InterPro" id="IPR036537">
    <property type="entry name" value="Adaptor_Cbl_N_dom_sf"/>
</dbReference>
<sequence>MTTKTEIAPEIISTRPELGELIERVVNVTNNALSPIVPMLGVVISLINEIFEIHENAQSNRSMSRSIINRMISVETAIKSWKSQIKCDEKFRDLQHQELFVKFQSVLKKIKITDDSIPQLDPILLKDPLIIHKSDYSDKLEQIIKKVYKGFIEVACKSRDPDKHKFRRELLILGKLGECQNIEKFYGLSKIDGKEVMIFEWVEMGNLREIYNQESSNC</sequence>
<evidence type="ECO:0000313" key="2">
    <source>
        <dbReference type="Proteomes" id="UP000789405"/>
    </source>
</evidence>
<keyword evidence="2" id="KW-1185">Reference proteome</keyword>
<dbReference type="SUPFAM" id="SSF56112">
    <property type="entry name" value="Protein kinase-like (PK-like)"/>
    <property type="match status" value="1"/>
</dbReference>
<accession>A0A9N9DZ08</accession>
<dbReference type="OrthoDB" id="2314769at2759"/>
<proteinExistence type="predicted"/>
<reference evidence="1" key="1">
    <citation type="submission" date="2021-06" db="EMBL/GenBank/DDBJ databases">
        <authorList>
            <person name="Kallberg Y."/>
            <person name="Tangrot J."/>
            <person name="Rosling A."/>
        </authorList>
    </citation>
    <scope>NUCLEOTIDE SEQUENCE</scope>
    <source>
        <strain evidence="1">MA453B</strain>
    </source>
</reference>
<organism evidence="1 2">
    <name type="scientific">Dentiscutata erythropus</name>
    <dbReference type="NCBI Taxonomy" id="1348616"/>
    <lineage>
        <taxon>Eukaryota</taxon>
        <taxon>Fungi</taxon>
        <taxon>Fungi incertae sedis</taxon>
        <taxon>Mucoromycota</taxon>
        <taxon>Glomeromycotina</taxon>
        <taxon>Glomeromycetes</taxon>
        <taxon>Diversisporales</taxon>
        <taxon>Gigasporaceae</taxon>
        <taxon>Dentiscutata</taxon>
    </lineage>
</organism>
<name>A0A9N9DZ08_9GLOM</name>
<feature type="non-terminal residue" evidence="1">
    <location>
        <position position="218"/>
    </location>
</feature>
<dbReference type="EMBL" id="CAJVPY010006175">
    <property type="protein sequence ID" value="CAG8657875.1"/>
    <property type="molecule type" value="Genomic_DNA"/>
</dbReference>
<dbReference type="AlphaFoldDB" id="A0A9N9DZ08"/>
<dbReference type="Gene3D" id="1.20.930.20">
    <property type="entry name" value="Adaptor protein Cbl, N-terminal domain"/>
    <property type="match status" value="1"/>
</dbReference>
<comment type="caution">
    <text evidence="1">The sequence shown here is derived from an EMBL/GenBank/DDBJ whole genome shotgun (WGS) entry which is preliminary data.</text>
</comment>
<dbReference type="InterPro" id="IPR011009">
    <property type="entry name" value="Kinase-like_dom_sf"/>
</dbReference>
<dbReference type="Proteomes" id="UP000789405">
    <property type="component" value="Unassembled WGS sequence"/>
</dbReference>
<protein>
    <submittedName>
        <fullName evidence="1">16367_t:CDS:1</fullName>
    </submittedName>
</protein>
<gene>
    <name evidence="1" type="ORF">DERYTH_LOCUS10548</name>
</gene>
<evidence type="ECO:0000313" key="1">
    <source>
        <dbReference type="EMBL" id="CAG8657875.1"/>
    </source>
</evidence>
<dbReference type="GO" id="GO:0007166">
    <property type="term" value="P:cell surface receptor signaling pathway"/>
    <property type="evidence" value="ECO:0007669"/>
    <property type="project" value="InterPro"/>
</dbReference>